<dbReference type="Proteomes" id="UP000230069">
    <property type="component" value="Unassembled WGS sequence"/>
</dbReference>
<organism evidence="1 2">
    <name type="scientific">Aquilegia coerulea</name>
    <name type="common">Rocky mountain columbine</name>
    <dbReference type="NCBI Taxonomy" id="218851"/>
    <lineage>
        <taxon>Eukaryota</taxon>
        <taxon>Viridiplantae</taxon>
        <taxon>Streptophyta</taxon>
        <taxon>Embryophyta</taxon>
        <taxon>Tracheophyta</taxon>
        <taxon>Spermatophyta</taxon>
        <taxon>Magnoliopsida</taxon>
        <taxon>Ranunculales</taxon>
        <taxon>Ranunculaceae</taxon>
        <taxon>Thalictroideae</taxon>
        <taxon>Aquilegia</taxon>
    </lineage>
</organism>
<sequence length="98" mass="11087">MLWTGFGPKRYGLKIFSSRNTISSFYNASNLSYIRSISSNDSTITELLHSVNNIKLLSATPIHLAQSLHSSCDNHCIKHQTIRSFNMEEQNSRKVKLG</sequence>
<keyword evidence="2" id="KW-1185">Reference proteome</keyword>
<reference evidence="1 2" key="1">
    <citation type="submission" date="2017-09" db="EMBL/GenBank/DDBJ databases">
        <title>WGS assembly of Aquilegia coerulea Goldsmith.</title>
        <authorList>
            <person name="Hodges S."/>
            <person name="Kramer E."/>
            <person name="Nordborg M."/>
            <person name="Tomkins J."/>
            <person name="Borevitz J."/>
            <person name="Derieg N."/>
            <person name="Yan J."/>
            <person name="Mihaltcheva S."/>
            <person name="Hayes R.D."/>
            <person name="Rokhsar D."/>
        </authorList>
    </citation>
    <scope>NUCLEOTIDE SEQUENCE [LARGE SCALE GENOMIC DNA]</scope>
    <source>
        <strain evidence="2">cv. Goldsmith</strain>
    </source>
</reference>
<proteinExistence type="predicted"/>
<protein>
    <submittedName>
        <fullName evidence="1">Uncharacterized protein</fullName>
    </submittedName>
</protein>
<evidence type="ECO:0000313" key="2">
    <source>
        <dbReference type="Proteomes" id="UP000230069"/>
    </source>
</evidence>
<dbReference type="EMBL" id="KZ305083">
    <property type="protein sequence ID" value="PIA28824.1"/>
    <property type="molecule type" value="Genomic_DNA"/>
</dbReference>
<name>A0A2G5CC32_AQUCA</name>
<accession>A0A2G5CC32</accession>
<gene>
    <name evidence="1" type="ORF">AQUCO_06600031v1</name>
</gene>
<dbReference type="AlphaFoldDB" id="A0A2G5CC32"/>
<dbReference type="InParanoid" id="A0A2G5CC32"/>
<evidence type="ECO:0000313" key="1">
    <source>
        <dbReference type="EMBL" id="PIA28824.1"/>
    </source>
</evidence>